<sequence>MTNFQQEILYDSRKKNVFIAYLLGALLASVGLHRFYLGDNVGGLVYVVLFFFGMFVPVLYVITCILFVFDLFYTYHLCKEYNIKVRRTIEAMEE</sequence>
<dbReference type="InterPro" id="IPR007829">
    <property type="entry name" value="TM2"/>
</dbReference>
<keyword evidence="2 5" id="KW-0812">Transmembrane</keyword>
<accession>A0A6C0R0L7</accession>
<dbReference type="GeneID" id="55626495"/>
<evidence type="ECO:0000256" key="1">
    <source>
        <dbReference type="ARBA" id="ARBA00004141"/>
    </source>
</evidence>
<evidence type="ECO:0000256" key="4">
    <source>
        <dbReference type="ARBA" id="ARBA00023136"/>
    </source>
</evidence>
<keyword evidence="8" id="KW-1185">Reference proteome</keyword>
<name>A0A6C0R0L7_9CAUD</name>
<dbReference type="EMBL" id="MN877442">
    <property type="protein sequence ID" value="QHZ59831.1"/>
    <property type="molecule type" value="Genomic_DNA"/>
</dbReference>
<protein>
    <submittedName>
        <fullName evidence="7">Transmembrane domain protein</fullName>
    </submittedName>
</protein>
<dbReference type="Proteomes" id="UP000479357">
    <property type="component" value="Segment"/>
</dbReference>
<dbReference type="KEGG" id="vg:55626495"/>
<proteinExistence type="predicted"/>
<feature type="transmembrane region" description="Helical" evidence="5">
    <location>
        <begin position="18"/>
        <end position="37"/>
    </location>
</feature>
<organism evidence="7 8">
    <name type="scientific">Alteromonas phage vB_AmeM_PT11-V22</name>
    <dbReference type="NCBI Taxonomy" id="2704031"/>
    <lineage>
        <taxon>Viruses</taxon>
        <taxon>Duplodnaviria</taxon>
        <taxon>Heunggongvirae</taxon>
        <taxon>Uroviricota</taxon>
        <taxon>Caudoviricetes</taxon>
        <taxon>Myoalterovirus</taxon>
        <taxon>Myoalterovirus PT11V22</taxon>
    </lineage>
</organism>
<comment type="subcellular location">
    <subcellularLocation>
        <location evidence="1">Membrane</location>
        <topology evidence="1">Multi-pass membrane protein</topology>
    </subcellularLocation>
</comment>
<evidence type="ECO:0000256" key="5">
    <source>
        <dbReference type="SAM" id="Phobius"/>
    </source>
</evidence>
<keyword evidence="3 5" id="KW-1133">Transmembrane helix</keyword>
<keyword evidence="4 5" id="KW-0472">Membrane</keyword>
<dbReference type="GO" id="GO:0016020">
    <property type="term" value="C:membrane"/>
    <property type="evidence" value="ECO:0007669"/>
    <property type="project" value="UniProtKB-SubCell"/>
</dbReference>
<evidence type="ECO:0000313" key="8">
    <source>
        <dbReference type="Proteomes" id="UP000479357"/>
    </source>
</evidence>
<evidence type="ECO:0000313" key="7">
    <source>
        <dbReference type="EMBL" id="QHZ59831.1"/>
    </source>
</evidence>
<evidence type="ECO:0000259" key="6">
    <source>
        <dbReference type="Pfam" id="PF05154"/>
    </source>
</evidence>
<reference evidence="7 8" key="1">
    <citation type="submission" date="2019-12" db="EMBL/GenBank/DDBJ databases">
        <title>Alteromonas phage V22 represents a new genus of marine bacteriophages that requires a novel tail fiber chaperone for host recognition.</title>
        <authorList>
            <person name="Gonzalez-Serrano R."/>
            <person name="Dunne M."/>
            <person name="Rosselli R."/>
            <person name="Martin-Cuadrado A.-B."/>
            <person name="Grosboillot V."/>
            <person name="Zinsli L."/>
            <person name="Roda-Garcia J.J."/>
            <person name="Loessner M.J."/>
            <person name="Rodriguez-Valera F."/>
        </authorList>
    </citation>
    <scope>NUCLEOTIDE SEQUENCE [LARGE SCALE GENOMIC DNA]</scope>
</reference>
<feature type="domain" description="TM2" evidence="6">
    <location>
        <begin position="14"/>
        <end position="56"/>
    </location>
</feature>
<dbReference type="Pfam" id="PF05154">
    <property type="entry name" value="TM2"/>
    <property type="match status" value="1"/>
</dbReference>
<dbReference type="RefSeq" id="YP_009855755.1">
    <property type="nucleotide sequence ID" value="NC_048847.1"/>
</dbReference>
<evidence type="ECO:0000256" key="3">
    <source>
        <dbReference type="ARBA" id="ARBA00022989"/>
    </source>
</evidence>
<feature type="transmembrane region" description="Helical" evidence="5">
    <location>
        <begin position="43"/>
        <end position="69"/>
    </location>
</feature>
<evidence type="ECO:0000256" key="2">
    <source>
        <dbReference type="ARBA" id="ARBA00022692"/>
    </source>
</evidence>